<dbReference type="Pfam" id="PF25033">
    <property type="entry name" value="VPS13_M"/>
    <property type="match status" value="2"/>
</dbReference>
<dbReference type="GO" id="GO:0006869">
    <property type="term" value="P:lipid transport"/>
    <property type="evidence" value="ECO:0007669"/>
    <property type="project" value="UniProtKB-KW"/>
</dbReference>
<dbReference type="InterPro" id="IPR000477">
    <property type="entry name" value="RT_dom"/>
</dbReference>
<dbReference type="InterPro" id="IPR056748">
    <property type="entry name" value="VPS13-like_C"/>
</dbReference>
<comment type="similarity">
    <text evidence="1">Belongs to the VPS13 family.</text>
</comment>
<feature type="domain" description="Reverse transcriptase" evidence="6">
    <location>
        <begin position="1"/>
        <end position="153"/>
    </location>
</feature>
<keyword evidence="8" id="KW-1185">Reference proteome</keyword>
<evidence type="ECO:0000313" key="8">
    <source>
        <dbReference type="Proteomes" id="UP000250572"/>
    </source>
</evidence>
<evidence type="ECO:0000256" key="2">
    <source>
        <dbReference type="ARBA" id="ARBA00022448"/>
    </source>
</evidence>
<dbReference type="PANTHER" id="PTHR16166">
    <property type="entry name" value="VACUOLAR PROTEIN SORTING-ASSOCIATED PROTEIN VPS13"/>
    <property type="match status" value="1"/>
</dbReference>
<evidence type="ECO:0000259" key="6">
    <source>
        <dbReference type="PROSITE" id="PS50878"/>
    </source>
</evidence>
<dbReference type="PROSITE" id="PS50878">
    <property type="entry name" value="RT_POL"/>
    <property type="match status" value="1"/>
</dbReference>
<feature type="compositionally biased region" description="Polar residues" evidence="5">
    <location>
        <begin position="110"/>
        <end position="120"/>
    </location>
</feature>
<dbReference type="EMBL" id="NHOQ01002932">
    <property type="protein sequence ID" value="PWA13789.1"/>
    <property type="molecule type" value="Genomic_DNA"/>
</dbReference>
<keyword evidence="2" id="KW-0813">Transport</keyword>
<protein>
    <recommendedName>
        <fullName evidence="6">Reverse transcriptase domain-containing protein</fullName>
    </recommendedName>
</protein>
<comment type="caution">
    <text evidence="7">The sequence shown here is derived from an EMBL/GenBank/DDBJ whole genome shotgun (WGS) entry which is preliminary data.</text>
</comment>
<dbReference type="InterPro" id="IPR009543">
    <property type="entry name" value="VPS13_VAB"/>
</dbReference>
<feature type="region of interest" description="Disordered" evidence="5">
    <location>
        <begin position="1507"/>
        <end position="1550"/>
    </location>
</feature>
<dbReference type="Pfam" id="PF25036">
    <property type="entry name" value="VPS13_VAB"/>
    <property type="match status" value="1"/>
</dbReference>
<dbReference type="GO" id="GO:0007005">
    <property type="term" value="P:mitochondrion organization"/>
    <property type="evidence" value="ECO:0007669"/>
    <property type="project" value="TreeGrafter"/>
</dbReference>
<name>A0A315UTU8_GAMAF</name>
<evidence type="ECO:0000256" key="5">
    <source>
        <dbReference type="SAM" id="MobiDB-lite"/>
    </source>
</evidence>
<dbReference type="PANTHER" id="PTHR16166:SF125">
    <property type="entry name" value="INTERMEMBRANE LIPID TRANSFER PROTEIN VPS13C"/>
    <property type="match status" value="1"/>
</dbReference>
<feature type="region of interest" description="Disordered" evidence="5">
    <location>
        <begin position="288"/>
        <end position="314"/>
    </location>
</feature>
<dbReference type="STRING" id="33528.ENSGAFP00000000895"/>
<evidence type="ECO:0000256" key="4">
    <source>
        <dbReference type="SAM" id="Coils"/>
    </source>
</evidence>
<gene>
    <name evidence="7" type="ORF">CCH79_00020506</name>
</gene>
<dbReference type="Pfam" id="PF25037">
    <property type="entry name" value="VPS13_C"/>
    <property type="match status" value="1"/>
</dbReference>
<feature type="region of interest" description="Disordered" evidence="5">
    <location>
        <begin position="105"/>
        <end position="125"/>
    </location>
</feature>
<dbReference type="GO" id="GO:0006623">
    <property type="term" value="P:protein targeting to vacuole"/>
    <property type="evidence" value="ECO:0007669"/>
    <property type="project" value="TreeGrafter"/>
</dbReference>
<dbReference type="InterPro" id="IPR026854">
    <property type="entry name" value="VPS13_N"/>
</dbReference>
<evidence type="ECO:0000256" key="1">
    <source>
        <dbReference type="ARBA" id="ARBA00006545"/>
    </source>
</evidence>
<keyword evidence="4" id="KW-0175">Coiled coil</keyword>
<reference evidence="7 8" key="1">
    <citation type="journal article" date="2018" name="G3 (Bethesda)">
        <title>A High-Quality Reference Genome for the Invasive Mosquitofish Gambusia affinis Using a Chicago Library.</title>
        <authorList>
            <person name="Hoffberg S.L."/>
            <person name="Troendle N.J."/>
            <person name="Glenn T.C."/>
            <person name="Mahmud O."/>
            <person name="Louha S."/>
            <person name="Chalopin D."/>
            <person name="Bennetzen J.L."/>
            <person name="Mauricio R."/>
        </authorList>
    </citation>
    <scope>NUCLEOTIDE SEQUENCE [LARGE SCALE GENOMIC DNA]</scope>
    <source>
        <strain evidence="7">NE01/NJP1002.9</strain>
        <tissue evidence="7">Muscle</tissue>
    </source>
</reference>
<feature type="compositionally biased region" description="Basic residues" evidence="5">
    <location>
        <begin position="288"/>
        <end position="305"/>
    </location>
</feature>
<accession>A0A315UTU8</accession>
<evidence type="ECO:0000256" key="3">
    <source>
        <dbReference type="ARBA" id="ARBA00023055"/>
    </source>
</evidence>
<proteinExistence type="inferred from homology"/>
<feature type="region of interest" description="Disordered" evidence="5">
    <location>
        <begin position="1171"/>
        <end position="1197"/>
    </location>
</feature>
<dbReference type="Pfam" id="PF12624">
    <property type="entry name" value="VPS13_N"/>
    <property type="match status" value="1"/>
</dbReference>
<keyword evidence="3" id="KW-0445">Lipid transport</keyword>
<dbReference type="GO" id="GO:0045053">
    <property type="term" value="P:protein retention in Golgi apparatus"/>
    <property type="evidence" value="ECO:0007669"/>
    <property type="project" value="TreeGrafter"/>
</dbReference>
<organism evidence="7 8">
    <name type="scientific">Gambusia affinis</name>
    <name type="common">Western mosquitofish</name>
    <name type="synonym">Heterandria affinis</name>
    <dbReference type="NCBI Taxonomy" id="33528"/>
    <lineage>
        <taxon>Eukaryota</taxon>
        <taxon>Metazoa</taxon>
        <taxon>Chordata</taxon>
        <taxon>Craniata</taxon>
        <taxon>Vertebrata</taxon>
        <taxon>Euteleostomi</taxon>
        <taxon>Actinopterygii</taxon>
        <taxon>Neopterygii</taxon>
        <taxon>Teleostei</taxon>
        <taxon>Neoteleostei</taxon>
        <taxon>Acanthomorphata</taxon>
        <taxon>Ovalentaria</taxon>
        <taxon>Atherinomorphae</taxon>
        <taxon>Cyprinodontiformes</taxon>
        <taxon>Poeciliidae</taxon>
        <taxon>Poeciliinae</taxon>
        <taxon>Gambusia</taxon>
    </lineage>
</organism>
<dbReference type="InterPro" id="IPR026847">
    <property type="entry name" value="VPS13"/>
</dbReference>
<evidence type="ECO:0000313" key="7">
    <source>
        <dbReference type="EMBL" id="PWA13789.1"/>
    </source>
</evidence>
<dbReference type="InterPro" id="IPR056747">
    <property type="entry name" value="VPS13-like_M"/>
</dbReference>
<sequence>MGVDAHLVSWIADYLTERPQCVRLKDCLSDTVISSTGAPQGTVFSPVLFTLYTSDLCYNTESCHMQKFSDDTAIVGCVRDGKEEEYRNLVEDFLLAHTHLQTAPVDPRLSRSSQPGSQVQAARDPRRVRQQFPAMVFESLVSDLLNRFIGDYVENLDKSQLKIGIWGGNVVLENLRVKENALSEFDVPFKVKAGQIGKLTLKIPWKNLYGDAVVATLDGLYLLVVPGATIKYDAAKEERYQQEAKQKELQRIEEALQSATQRASQTGDLLFGLESVVYKEQLNVPKGRKKPKKHKKVLKKLKRHEHKADKPQEDKKDTFMEKLATQVIKNLQVKISSIHLRYEDDLSDPQRPLSIGITLSELSLQTTDENWKLCILNEAAKIIYKLGRLESLCVYWNVNSHMYYRSSWQDIVDQLRSEISSKDQQLPHYQYIFKPIFASAKMCINPNAEAELKSPKMKLQLEVQNIGIEMTKPQYLSMVELLESIDLMAKSAPYRKFRPDVPVSKNAKVWWRYTFNSIMEVHIRRLSHMWSWSKIQQHRESLKVYKAAYKSKLLSQNKPGPEIEKQIQDLEKTLDVFNITLARQQAQMEVIRSGQKLAGKKSGGQKQGGGFFSGWFGRKAKKEEQEEDKEPETSGLDQLMTAEEKEKLYTAIGYSGSSHNLALPKQYVGAIITFQLFRTSVTIREQRDVPEILNIQMVNLSTRISQRPGAQAVRVEVALEHWYVTGLQQRGAVPSLIASVGDSSSSLLTVVFELNPEESSGDQLLKIHSQPVEIIYDAVTVNSMVDFFKTGKGVDLEVLTSATLSKLEEIKERTAAGLSHIIETRKVLDLKIDLKPSYLIVPKSGFYSSESDLLIVDFGSFQLYSVDQGSRSSSSSSSLEEIMDRAYERYDVGLRKVQLLYSKSGEAWKTARLQSSSAQHVLRPVDLTLHLAKCMVEKDVRMPRFKVSGELPLMHVRISDQKIQNVVDLVESVPLPTAGSAPSTPTEKVLPLATTRPLAQSLGPAFLDAFETDSEEDGGEKLTDLQRSAEEELINVLFKFELREVLLELTRQEDQEKTVLSFNVSQLGAEGKMRRFDQRVTAYLRRVAVDYRDVPGGSTPLHLISSSQQQDSNLLKVEFIKADPNGPSFQTLFSNTEQTLKVEVSSLDFLLHTKALLATISYLNSAVPPRLSATRDQDTEKQVQKTQQSRTESKGSKDGGGIFSFRLFAMLGCFHVEVCDDRCSIADIRVQGVDASVFVQAKETEVFARLRDIVVTDANPKTIHKKAVSIVGEEVFSFKLSLFPGATQGDGYRDMSKVDGKVTLSLGCIQIVYLHKFFMSLLASFSFQYPSADEMFIDNFQTAKEALSSATSQAAEKAASSVRDFAQKSFRLSTDIRLKAPLIIVPQSSTSQNALVVDLGLITVENSFDLRPGEGLPLQAVVEKMDIKLTQLKLCRKTPELDFPPKDIEILQPINVELMVTRNLAASWLTKIPAVQVQGVLRSLRVSLGEEELGVLMKILVENIGEGSKDSGADVRSAATEGKAELSGQPEAEPRRSDGQTASAGEGPPADDVIKVLVDFEVKEVLLSLKKRSDQREAPFLVFQLDQLGIHTKVRRFDLCATTYIRQVSMKSLEFKDTGGNPLCLISSSVESGAELLKVEFCKVEEPDDPDGLVLILFWFWSESFCSMYLQADRTGPEFCSVYKNTEQMIQVMFSSLDVLLHTQALLSAANFLSMSLSSSSSMTPAEKDVRLKTEDKMATSRSGVLVPPADPEVVDLKATMTLGAFNILVCDQTSNMADIRITGLDSSLLRRGNQTQMSARLLDVVVLDVDPRSVHKEAVSIMGDEVFSFSMSLTPNATEGAGYADTSKTDGQVNLRVGCVRVVYLHRFIMSLLNFSNNFQVAKEALSSATAQAAEKAASSVLAQRTFRLSLDVRVKAPLIIIPQSSTSHNALVMDLGLITVGNSFSVLPAGERPLPAVVDNMTVQLSELQLSRTWLGSGSEKPSVELLKPVNLQLSIRRNLAASWYHKMAAVELDGDLKPMELELSQDDLRVTLQILTENLAEAGGPDGGAAPKEVRLQVPVVAAPPGEPAGRGEQDEDEAVETLKFSFTVQSLGLVLYHDDPKQQPAGLSHQENLRLGQLVLRLMTASGRARSNGSVEVNTVLTACTLDDLRAGVNRVTSRMVGQRDEDVSQAMVDVTLRQSQVERDLVAVLQKLYLCASVEFLMAVADFFLQALPPSLPAAVPAAPSNKLPLKQIAEPRSETKPAAALTTRLRAVVVDPEVVFVADLMKADAPALVASFQGDFNLLAEADGSQSVRAHLRELKVLAGPFVQSKENRAVTTVSPDLQNENRCGVGSFDPDVLQPCSVTLETRTSRTRPTSGSVTVEEVIVKLSVASCSAQISPVILNTVMTITAGMTAKAQAEPGRASPVEVSDLWSVMNIYNCNFWFLGVDQATEITESYRESDGSTDGETFTAQVKVVQVTLESGLGHRTVPLLLAETSLNGVAKNWSSLLQLQADLTLEVNYFNEVHAVWEPLIERVDSGRRRWNLELEIKNNPVMDKSPVHGDDFVFLPEPQTAINICSKDTLNITVSKSSLSVFQKLAEAFSEGATSAFDHTLKEKPPLTLRNALGIPVIVQHSANLRPVGSVAKGKLHELSVDQSMDLMHSAFESTIRGKLSALQRQESGLFNLTIVPSGYSEISNIAVDNPGRRLYNVRGPMLQEAVSVLLQIDAAEGNKIITVRSPLQIINHFTEPFTILKYCPASRTLQSIGTAEPEREFHVDLEAYRCQLFVRPTGRLDGLYGPSSSCMAWKEQVHCSSEVQSVLQCPASDSNLLPLTVSTLAVPDDLRHISSRGEEDWDPAYILHLHPMAALCNLLPYTVSYIMENSAEVYEIQEGSTSDLLNARVSGEIISVALIRYQGRGWHGHIQIKRELPEFFAVCLTCDTDAALTVDVSVHVTKTASRVLLSLFSPYWIINKTSRVLQYSSEDGVFKHPAEYRDVVLFSFKKSNLFTKSKLQLCISTSSFSDGFSLDTVGSYGCVRCPSTNKDFLVGVSIQMSSFNLTRIVTFSPFYTLVNKSSYELEVGELLSQTATRWHYVPSTEVLPLWPENASKKLCVRVVGSLSHSKFFFFSQQDNGTLLSMDMCGGIMVDINVSNHATIISFNEYYDGAAPALLINHTPWATISYRQSGSEVVHKLEPCEARRFAWDDPAGTRKLCWSCKEHSGELDLLQDVVSQFTYDGQAQIHWVSFLDGRQRVLLFTEDTGVVTKARQSEELEQFQQELKVSLQNLGLSLVNNGNRQEIAYIGITSSGVVWEFKPKNRWKSFSQKNINLLEKVYQSQLSGKTEGGWVRLDSNLEVNLSPAVMLMRQPHACPVRRNFLSGIQVEFKRSLHQRSLRAQLHWLQVDNQLPGAVFPIIFHPVLPPKSIALDSEPRPFIDVSVITRFNQHSNVTQIKYFMALVQEMALKIDQGFLDAVAALFSPAANQQDHGKKSGLIEGDLKRLQAEPTDASLSDVSGLSFFEHFHISPVKLHLSLSLGSSDGDSALKNPITQSLNLVLKSIGATLTNVDDIIFKLAFFEVRYQFYSKEKLMWAVGRHYSEEFLKQMYVLVLGLDVLGNPFGVIRGLSEGVEAFFYEPFQGAVQGPEEFAEGLAIGVRSLFGSTVGGAAGMFSKITGSMGKGLAAITMDKEFQQERREDMNRPTKDFKDSLAKGGKGLLKGVVDGVTGIVTKPVEGLILVFPSPGARREGAAGFFKGIGKGLVGAVARPTGGIVDMASSTFQGIQRVAEATEEVTKLRPVRLIQEDGIIRPYDLTESQGFDLYQWKQQSELVGYWEMNWLRIKHLDGEVFRSCGPTPGHRKSNIIVTNRRVFCVKEIDLLGHLTTDWECLFENFHRPPAVSGSELRIYCKEIHKLKLPKNQEPVRTIQFKDPNSAQKLHEAIWDAQDAQKQHHMFRQKSQRFLRLSKKQ</sequence>
<feature type="compositionally biased region" description="Basic and acidic residues" evidence="5">
    <location>
        <begin position="1173"/>
        <end position="1183"/>
    </location>
</feature>
<feature type="coiled-coil region" evidence="4">
    <location>
        <begin position="235"/>
        <end position="262"/>
    </location>
</feature>
<dbReference type="Proteomes" id="UP000250572">
    <property type="component" value="Unassembled WGS sequence"/>
</dbReference>